<evidence type="ECO:0000313" key="1">
    <source>
        <dbReference type="EMBL" id="MBL0394309.1"/>
    </source>
</evidence>
<gene>
    <name evidence="1" type="ORF">JJ685_24430</name>
</gene>
<reference evidence="1 2" key="1">
    <citation type="journal article" date="2017" name="Int. J. Syst. Evol. Microbiol.">
        <title>Ramlibacter monticola sp. nov., isolated from forest soil.</title>
        <authorList>
            <person name="Chaudhary D.K."/>
            <person name="Kim J."/>
        </authorList>
    </citation>
    <scope>NUCLEOTIDE SEQUENCE [LARGE SCALE GENOMIC DNA]</scope>
    <source>
        <strain evidence="1 2">KACC 19175</strain>
    </source>
</reference>
<name>A0A937CWA3_9BURK</name>
<evidence type="ECO:0000313" key="2">
    <source>
        <dbReference type="Proteomes" id="UP000599109"/>
    </source>
</evidence>
<dbReference type="AlphaFoldDB" id="A0A937CWA3"/>
<protein>
    <submittedName>
        <fullName evidence="1">Uncharacterized protein</fullName>
    </submittedName>
</protein>
<sequence>MDPLDAGMDDYRVQLALLHSLAHRRADLLRRRMRDPDAISELNAAISEQRAVVRAARSQLAQLMAGQPGSA</sequence>
<proteinExistence type="predicted"/>
<keyword evidence="2" id="KW-1185">Reference proteome</keyword>
<dbReference type="EMBL" id="JAEQNE010000008">
    <property type="protein sequence ID" value="MBL0394309.1"/>
    <property type="molecule type" value="Genomic_DNA"/>
</dbReference>
<organism evidence="1 2">
    <name type="scientific">Ramlibacter monticola</name>
    <dbReference type="NCBI Taxonomy" id="1926872"/>
    <lineage>
        <taxon>Bacteria</taxon>
        <taxon>Pseudomonadati</taxon>
        <taxon>Pseudomonadota</taxon>
        <taxon>Betaproteobacteria</taxon>
        <taxon>Burkholderiales</taxon>
        <taxon>Comamonadaceae</taxon>
        <taxon>Ramlibacter</taxon>
    </lineage>
</organism>
<accession>A0A937CWA3</accession>
<comment type="caution">
    <text evidence="1">The sequence shown here is derived from an EMBL/GenBank/DDBJ whole genome shotgun (WGS) entry which is preliminary data.</text>
</comment>
<dbReference type="RefSeq" id="WP_201676986.1">
    <property type="nucleotide sequence ID" value="NZ_JAEQNE010000008.1"/>
</dbReference>
<dbReference type="Proteomes" id="UP000599109">
    <property type="component" value="Unassembled WGS sequence"/>
</dbReference>